<dbReference type="EMBL" id="JAENGZ010000543">
    <property type="protein sequence ID" value="KAG6957446.1"/>
    <property type="molecule type" value="Genomic_DNA"/>
</dbReference>
<evidence type="ECO:0000313" key="3">
    <source>
        <dbReference type="Proteomes" id="UP000688947"/>
    </source>
</evidence>
<gene>
    <name evidence="2" type="ORF">JG687_00009977</name>
</gene>
<evidence type="ECO:0000313" key="2">
    <source>
        <dbReference type="EMBL" id="KAG6957446.1"/>
    </source>
</evidence>
<accession>A0A8T1UB95</accession>
<proteinExistence type="predicted"/>
<name>A0A8T1UB95_9STRA</name>
<reference evidence="2" key="1">
    <citation type="submission" date="2021-01" db="EMBL/GenBank/DDBJ databases">
        <title>Phytophthora aleatoria, a newly-described species from Pinus radiata is distinct from Phytophthora cactorum isolates based on comparative genomics.</title>
        <authorList>
            <person name="Mcdougal R."/>
            <person name="Panda P."/>
            <person name="Williams N."/>
            <person name="Studholme D.J."/>
        </authorList>
    </citation>
    <scope>NUCLEOTIDE SEQUENCE</scope>
    <source>
        <strain evidence="2">NZFS 3830</strain>
    </source>
</reference>
<organism evidence="2 3">
    <name type="scientific">Phytophthora cactorum</name>
    <dbReference type="NCBI Taxonomy" id="29920"/>
    <lineage>
        <taxon>Eukaryota</taxon>
        <taxon>Sar</taxon>
        <taxon>Stramenopiles</taxon>
        <taxon>Oomycota</taxon>
        <taxon>Peronosporomycetes</taxon>
        <taxon>Peronosporales</taxon>
        <taxon>Peronosporaceae</taxon>
        <taxon>Phytophthora</taxon>
    </lineage>
</organism>
<protein>
    <submittedName>
        <fullName evidence="2">Uncharacterized protein</fullName>
    </submittedName>
</protein>
<comment type="caution">
    <text evidence="2">The sequence shown here is derived from an EMBL/GenBank/DDBJ whole genome shotgun (WGS) entry which is preliminary data.</text>
</comment>
<evidence type="ECO:0000256" key="1">
    <source>
        <dbReference type="SAM" id="MobiDB-lite"/>
    </source>
</evidence>
<feature type="compositionally biased region" description="Basic residues" evidence="1">
    <location>
        <begin position="26"/>
        <end position="36"/>
    </location>
</feature>
<dbReference type="Proteomes" id="UP000688947">
    <property type="component" value="Unassembled WGS sequence"/>
</dbReference>
<sequence length="76" mass="8892">MQHRTSMLPAEDFFVTGEGHSNGHGKSCRIRQRRTPSRAWAEKGHSLDTIKMFLDVENQRKYLQVYNGYGSHLYQH</sequence>
<dbReference type="AlphaFoldDB" id="A0A8T1UB95"/>
<feature type="region of interest" description="Disordered" evidence="1">
    <location>
        <begin position="1"/>
        <end position="39"/>
    </location>
</feature>